<sequence length="180" mass="19379">MRHKLGLALIIMTLLLAGCGAASFIEDQYALVDIVTDAQGEESRVYRAPDSTIAAVVAEIDSQLPAEQISEEIDGKVVMIYEDRIIQVMEDVSGTGDTLIEVSTEEFVENNYGTNFFLIYGLASLADDFFDIKKKKQGSYLYSGYINNGRYIKNAGGTGSIRFGSPGTDGIRGGGPGTGK</sequence>
<dbReference type="EMBL" id="CP019640">
    <property type="protein sequence ID" value="AQQ52009.1"/>
    <property type="molecule type" value="Genomic_DNA"/>
</dbReference>
<feature type="signal peptide" evidence="1">
    <location>
        <begin position="1"/>
        <end position="22"/>
    </location>
</feature>
<dbReference type="KEGG" id="pmar:B0X71_01975"/>
<feature type="chain" id="PRO_5039705192" description="DUF4247 domain-containing protein" evidence="1">
    <location>
        <begin position="23"/>
        <end position="180"/>
    </location>
</feature>
<gene>
    <name evidence="2" type="ORF">B0X71_01975</name>
</gene>
<dbReference type="Pfam" id="PF14042">
    <property type="entry name" value="DUF4247"/>
    <property type="match status" value="1"/>
</dbReference>
<protein>
    <recommendedName>
        <fullName evidence="4">DUF4247 domain-containing protein</fullName>
    </recommendedName>
</protein>
<proteinExistence type="predicted"/>
<evidence type="ECO:0000256" key="1">
    <source>
        <dbReference type="SAM" id="SignalP"/>
    </source>
</evidence>
<organism evidence="2 3">
    <name type="scientific">Planococcus lenghuensis</name>
    <dbReference type="NCBI Taxonomy" id="2213202"/>
    <lineage>
        <taxon>Bacteria</taxon>
        <taxon>Bacillati</taxon>
        <taxon>Bacillota</taxon>
        <taxon>Bacilli</taxon>
        <taxon>Bacillales</taxon>
        <taxon>Caryophanaceae</taxon>
        <taxon>Planococcus</taxon>
    </lineage>
</organism>
<keyword evidence="1" id="KW-0732">Signal</keyword>
<evidence type="ECO:0000313" key="3">
    <source>
        <dbReference type="Proteomes" id="UP000188184"/>
    </source>
</evidence>
<dbReference type="RefSeq" id="WP_198038669.1">
    <property type="nucleotide sequence ID" value="NZ_CP019640.1"/>
</dbReference>
<keyword evidence="3" id="KW-1185">Reference proteome</keyword>
<reference evidence="2 3" key="1">
    <citation type="submission" date="2017-02" db="EMBL/GenBank/DDBJ databases">
        <title>The complete genomic sequence of a novel cold adapted crude oil-degrading bacterium Planococcus qaidamina Y42.</title>
        <authorList>
            <person name="Yang R."/>
        </authorList>
    </citation>
    <scope>NUCLEOTIDE SEQUENCE [LARGE SCALE GENOMIC DNA]</scope>
    <source>
        <strain evidence="2 3">Y42</strain>
    </source>
</reference>
<name>A0A1Q2KUZ5_9BACL</name>
<evidence type="ECO:0000313" key="2">
    <source>
        <dbReference type="EMBL" id="AQQ52009.1"/>
    </source>
</evidence>
<dbReference type="AlphaFoldDB" id="A0A1Q2KUZ5"/>
<evidence type="ECO:0008006" key="4">
    <source>
        <dbReference type="Google" id="ProtNLM"/>
    </source>
</evidence>
<dbReference type="InterPro" id="IPR025341">
    <property type="entry name" value="DUF4247"/>
</dbReference>
<dbReference type="Proteomes" id="UP000188184">
    <property type="component" value="Chromosome"/>
</dbReference>
<accession>A0A1Q2KUZ5</accession>